<feature type="region of interest" description="Disordered" evidence="2">
    <location>
        <begin position="389"/>
        <end position="505"/>
    </location>
</feature>
<evidence type="ECO:0000256" key="2">
    <source>
        <dbReference type="SAM" id="MobiDB-lite"/>
    </source>
</evidence>
<feature type="compositionally biased region" description="Acidic residues" evidence="2">
    <location>
        <begin position="355"/>
        <end position="365"/>
    </location>
</feature>
<dbReference type="GeneID" id="69037141"/>
<dbReference type="RefSeq" id="XP_045287727.1">
    <property type="nucleotide sequence ID" value="XM_045431174.1"/>
</dbReference>
<accession>C0NMZ8</accession>
<proteinExistence type="inferred from homology"/>
<feature type="compositionally biased region" description="Low complexity" evidence="2">
    <location>
        <begin position="287"/>
        <end position="308"/>
    </location>
</feature>
<gene>
    <name evidence="3" type="ORF">HCBG_04125</name>
</gene>
<dbReference type="VEuPathDB" id="FungiDB:I7I50_11787"/>
<dbReference type="AlphaFoldDB" id="C0NMZ8"/>
<dbReference type="PANTHER" id="PTHR16487:SF0">
    <property type="entry name" value="PROTEIN PHOSPHATASE 4 REGULATORY SUBUNIT 2-RELATED"/>
    <property type="match status" value="1"/>
</dbReference>
<comment type="similarity">
    <text evidence="1">Belongs to the PPP4R2 family.</text>
</comment>
<dbReference type="InParanoid" id="C0NMZ8"/>
<feature type="region of interest" description="Disordered" evidence="2">
    <location>
        <begin position="340"/>
        <end position="365"/>
    </location>
</feature>
<dbReference type="InterPro" id="IPR015267">
    <property type="entry name" value="PPP4R2"/>
</dbReference>
<evidence type="ECO:0000313" key="4">
    <source>
        <dbReference type="Proteomes" id="UP000001631"/>
    </source>
</evidence>
<dbReference type="GO" id="GO:0019888">
    <property type="term" value="F:protein phosphatase regulator activity"/>
    <property type="evidence" value="ECO:0007669"/>
    <property type="project" value="InterPro"/>
</dbReference>
<reference evidence="3" key="1">
    <citation type="submission" date="2009-02" db="EMBL/GenBank/DDBJ databases">
        <title>The Genome Sequence of Ajellomyces capsulatus strain G186AR.</title>
        <authorList>
            <consortium name="The Broad Institute Genome Sequencing Platform"/>
            <person name="Champion M."/>
            <person name="Cuomo C."/>
            <person name="Ma L.-J."/>
            <person name="Henn M.R."/>
            <person name="Sil A."/>
            <person name="Goldman B."/>
            <person name="Young S.K."/>
            <person name="Kodira C.D."/>
            <person name="Zeng Q."/>
            <person name="Koehrsen M."/>
            <person name="Alvarado L."/>
            <person name="Berlin A."/>
            <person name="Borenstein D."/>
            <person name="Chen Z."/>
            <person name="Engels R."/>
            <person name="Freedman E."/>
            <person name="Gellesch M."/>
            <person name="Goldberg J."/>
            <person name="Griggs A."/>
            <person name="Gujja S."/>
            <person name="Heiman D."/>
            <person name="Hepburn T."/>
            <person name="Howarth C."/>
            <person name="Jen D."/>
            <person name="Larson L."/>
            <person name="Lewis B."/>
            <person name="Mehta T."/>
            <person name="Park D."/>
            <person name="Pearson M."/>
            <person name="Roberts A."/>
            <person name="Saif S."/>
            <person name="Shea T."/>
            <person name="Shenoy N."/>
            <person name="Sisk P."/>
            <person name="Stolte C."/>
            <person name="Sykes S."/>
            <person name="Walk T."/>
            <person name="White J."/>
            <person name="Yandava C."/>
            <person name="Klein B."/>
            <person name="McEwen J.G."/>
            <person name="Puccia R."/>
            <person name="Goldman G.H."/>
            <person name="Felipe M.S."/>
            <person name="Nino-Vega G."/>
            <person name="San-Blas G."/>
            <person name="Taylor J."/>
            <person name="Mendoza L."/>
            <person name="Galagan J."/>
            <person name="Nusbaum C."/>
            <person name="Birren B."/>
        </authorList>
    </citation>
    <scope>NUCLEOTIDE SEQUENCE</scope>
    <source>
        <strain evidence="3">G186AR</strain>
    </source>
</reference>
<feature type="region of interest" description="Disordered" evidence="2">
    <location>
        <begin position="82"/>
        <end position="150"/>
    </location>
</feature>
<dbReference type="HOGENOM" id="CLU_024587_0_0_1"/>
<dbReference type="Pfam" id="PF09184">
    <property type="entry name" value="PPP4R2"/>
    <property type="match status" value="1"/>
</dbReference>
<feature type="compositionally biased region" description="Polar residues" evidence="2">
    <location>
        <begin position="82"/>
        <end position="108"/>
    </location>
</feature>
<dbReference type="GO" id="GO:0005634">
    <property type="term" value="C:nucleus"/>
    <property type="evidence" value="ECO:0007669"/>
    <property type="project" value="TreeGrafter"/>
</dbReference>
<feature type="compositionally biased region" description="Basic and acidic residues" evidence="2">
    <location>
        <begin position="428"/>
        <end position="439"/>
    </location>
</feature>
<feature type="compositionally biased region" description="Pro residues" evidence="2">
    <location>
        <begin position="110"/>
        <end position="125"/>
    </location>
</feature>
<feature type="region of interest" description="Disordered" evidence="2">
    <location>
        <begin position="278"/>
        <end position="312"/>
    </location>
</feature>
<sequence>MQSKQPGKVATSIRTIVLRLYVPSDNTIVKSFPDEEVLELVAKDGTMDYQKWPNLLDPLIERLEHIIHNDFPMPTIAPTWSPTVDTPSLIPSSYSTQEINSQANSNKENAPPPPLQTPPRRPPVPAFSSSASNERIPDSQPQSAPTDDALPPPLVAILLSIKSTLKTYFSTNPPHTIQRLAELILHPTRYYRTLPAYLRAVDRVVSVSSGADIFPLPRSMPLPGGIIDTNLANGVNGTGSYNFMLSDSDLLGSDESLGGALLTPIPWLNNNFTLPGGNDDGDFVERGSSPNSSPGASSPGSSSASLSAVPPLESGAVAEGELIRQGQETGAVPTTIHHENARQHQTASSLMGEGAEGEAQGEEFEEVPHARGPNILGVEDMGLQNGKGVVMSLSASPPRTDVSRGGGGSAADSNDALRESTGNDELSDDMKGDTDRDADGDIVIGDTPEKPVGAPKEDQPGPVSMVQSEEPKQENGVLTASAMETDEGPNESKTEESSGGSRMDT</sequence>
<evidence type="ECO:0000313" key="3">
    <source>
        <dbReference type="EMBL" id="EEH07246.1"/>
    </source>
</evidence>
<dbReference type="EMBL" id="GG663367">
    <property type="protein sequence ID" value="EEH07246.1"/>
    <property type="molecule type" value="Genomic_DNA"/>
</dbReference>
<dbReference type="PANTHER" id="PTHR16487">
    <property type="entry name" value="PPP4R2-RELATED PROTEIN"/>
    <property type="match status" value="1"/>
</dbReference>
<dbReference type="GO" id="GO:0030289">
    <property type="term" value="C:protein phosphatase 4 complex"/>
    <property type="evidence" value="ECO:0007669"/>
    <property type="project" value="InterPro"/>
</dbReference>
<name>C0NMZ8_AJECG</name>
<organism evidence="3 4">
    <name type="scientific">Ajellomyces capsulatus (strain G186AR / H82 / ATCC MYA-2454 / RMSCC 2432)</name>
    <name type="common">Darling's disease fungus</name>
    <name type="synonym">Histoplasma capsulatum</name>
    <dbReference type="NCBI Taxonomy" id="447093"/>
    <lineage>
        <taxon>Eukaryota</taxon>
        <taxon>Fungi</taxon>
        <taxon>Dikarya</taxon>
        <taxon>Ascomycota</taxon>
        <taxon>Pezizomycotina</taxon>
        <taxon>Eurotiomycetes</taxon>
        <taxon>Eurotiomycetidae</taxon>
        <taxon>Onygenales</taxon>
        <taxon>Ajellomycetaceae</taxon>
        <taxon>Histoplasma</taxon>
    </lineage>
</organism>
<evidence type="ECO:0008006" key="5">
    <source>
        <dbReference type="Google" id="ProtNLM"/>
    </source>
</evidence>
<keyword evidence="4" id="KW-1185">Reference proteome</keyword>
<evidence type="ECO:0000256" key="1">
    <source>
        <dbReference type="ARBA" id="ARBA00009207"/>
    </source>
</evidence>
<dbReference type="GO" id="GO:0005737">
    <property type="term" value="C:cytoplasm"/>
    <property type="evidence" value="ECO:0007669"/>
    <property type="project" value="TreeGrafter"/>
</dbReference>
<protein>
    <recommendedName>
        <fullName evidence="5">Protein phosphatase 4 core regulatory subunit R2</fullName>
    </recommendedName>
</protein>
<dbReference type="Proteomes" id="UP000001631">
    <property type="component" value="Unassembled WGS sequence"/>
</dbReference>
<feature type="compositionally biased region" description="Polar residues" evidence="2">
    <location>
        <begin position="127"/>
        <end position="145"/>
    </location>
</feature>
<dbReference type="STRING" id="447093.C0NMZ8"/>